<dbReference type="EMBL" id="JARJCW010000023">
    <property type="protein sequence ID" value="KAJ7212659.1"/>
    <property type="molecule type" value="Genomic_DNA"/>
</dbReference>
<protein>
    <submittedName>
        <fullName evidence="2">Uncharacterized protein</fullName>
    </submittedName>
</protein>
<evidence type="ECO:0000256" key="1">
    <source>
        <dbReference type="SAM" id="Phobius"/>
    </source>
</evidence>
<dbReference type="AlphaFoldDB" id="A0AAD6YIM1"/>
<proteinExistence type="predicted"/>
<accession>A0AAD6YIM1</accession>
<dbReference type="Proteomes" id="UP001219525">
    <property type="component" value="Unassembled WGS sequence"/>
</dbReference>
<keyword evidence="1" id="KW-1133">Transmembrane helix</keyword>
<reference evidence="2" key="1">
    <citation type="submission" date="2023-03" db="EMBL/GenBank/DDBJ databases">
        <title>Massive genome expansion in bonnet fungi (Mycena s.s.) driven by repeated elements and novel gene families across ecological guilds.</title>
        <authorList>
            <consortium name="Lawrence Berkeley National Laboratory"/>
            <person name="Harder C.B."/>
            <person name="Miyauchi S."/>
            <person name="Viragh M."/>
            <person name="Kuo A."/>
            <person name="Thoen E."/>
            <person name="Andreopoulos B."/>
            <person name="Lu D."/>
            <person name="Skrede I."/>
            <person name="Drula E."/>
            <person name="Henrissat B."/>
            <person name="Morin E."/>
            <person name="Kohler A."/>
            <person name="Barry K."/>
            <person name="LaButti K."/>
            <person name="Morin E."/>
            <person name="Salamov A."/>
            <person name="Lipzen A."/>
            <person name="Mereny Z."/>
            <person name="Hegedus B."/>
            <person name="Baldrian P."/>
            <person name="Stursova M."/>
            <person name="Weitz H."/>
            <person name="Taylor A."/>
            <person name="Grigoriev I.V."/>
            <person name="Nagy L.G."/>
            <person name="Martin F."/>
            <person name="Kauserud H."/>
        </authorList>
    </citation>
    <scope>NUCLEOTIDE SEQUENCE</scope>
    <source>
        <strain evidence="2">9144</strain>
    </source>
</reference>
<comment type="caution">
    <text evidence="2">The sequence shown here is derived from an EMBL/GenBank/DDBJ whole genome shotgun (WGS) entry which is preliminary data.</text>
</comment>
<evidence type="ECO:0000313" key="2">
    <source>
        <dbReference type="EMBL" id="KAJ7212659.1"/>
    </source>
</evidence>
<sequence length="389" mass="42234">MAYESLLTHLAADGSHTRNRRRFKVLWIIGGIALALFAFVGIVRRSTTHATFAPYPVAEVPAVPAQPATLPAPLPAAPRIYLQAGDLGGEGIGSTLHHFKQSIVLSNALHSTLLLSSNDVKYNRPYSTSELLNGHRGSNAFSLDAYKTCRIQEHVPDRERLVRGFCEGEEWAIERMDQVRNDMADCTSFVDTEAGELTQDLNGCIMGWVRERLAPAPLHTLVPLTAPPTRPITVGVHIRWGDTAAAPDVDLSTHEFYGSWSLPPLMRVLADLRAFAAPHGIALTIAMENADPAVLGYLNETGYTLLDSGPAKALADLRALCQNDVLLLGESSYGVLAHLIATPGLTIVQGGGFHKFLNTSGFGRHVVYLDDYTPKSLELVAEPLDVYVP</sequence>
<keyword evidence="1" id="KW-0812">Transmembrane</keyword>
<name>A0AAD6YIM1_9AGAR</name>
<keyword evidence="3" id="KW-1185">Reference proteome</keyword>
<keyword evidence="1" id="KW-0472">Membrane</keyword>
<organism evidence="2 3">
    <name type="scientific">Mycena pura</name>
    <dbReference type="NCBI Taxonomy" id="153505"/>
    <lineage>
        <taxon>Eukaryota</taxon>
        <taxon>Fungi</taxon>
        <taxon>Dikarya</taxon>
        <taxon>Basidiomycota</taxon>
        <taxon>Agaricomycotina</taxon>
        <taxon>Agaricomycetes</taxon>
        <taxon>Agaricomycetidae</taxon>
        <taxon>Agaricales</taxon>
        <taxon>Marasmiineae</taxon>
        <taxon>Mycenaceae</taxon>
        <taxon>Mycena</taxon>
    </lineage>
</organism>
<evidence type="ECO:0000313" key="3">
    <source>
        <dbReference type="Proteomes" id="UP001219525"/>
    </source>
</evidence>
<gene>
    <name evidence="2" type="ORF">GGX14DRAFT_621010</name>
</gene>
<feature type="transmembrane region" description="Helical" evidence="1">
    <location>
        <begin position="25"/>
        <end position="43"/>
    </location>
</feature>